<gene>
    <name evidence="2" type="ORF">AVDCRST_MAG93-6195</name>
</gene>
<organism evidence="2">
    <name type="scientific">uncultured Chloroflexia bacterium</name>
    <dbReference type="NCBI Taxonomy" id="1672391"/>
    <lineage>
        <taxon>Bacteria</taxon>
        <taxon>Bacillati</taxon>
        <taxon>Chloroflexota</taxon>
        <taxon>Chloroflexia</taxon>
        <taxon>environmental samples</taxon>
    </lineage>
</organism>
<feature type="non-terminal residue" evidence="2">
    <location>
        <position position="43"/>
    </location>
</feature>
<evidence type="ECO:0000313" key="2">
    <source>
        <dbReference type="EMBL" id="CAA9331084.1"/>
    </source>
</evidence>
<dbReference type="EMBL" id="CADCTR010002084">
    <property type="protein sequence ID" value="CAA9331084.1"/>
    <property type="molecule type" value="Genomic_DNA"/>
</dbReference>
<sequence length="43" mass="4813">DHHPALFVARDRPPDPQRLDGRDGDGGVGRRGFRGGRFRDDRG</sequence>
<proteinExistence type="predicted"/>
<keyword evidence="2" id="KW-0560">Oxidoreductase</keyword>
<feature type="non-terminal residue" evidence="2">
    <location>
        <position position="1"/>
    </location>
</feature>
<protein>
    <submittedName>
        <fullName evidence="2">Enoyl-[acyl-carrier-protein] reductase [FMN]</fullName>
        <ecNumber evidence="2">1.3.1.9</ecNumber>
    </submittedName>
</protein>
<name>A0A6J4LEJ2_9CHLR</name>
<reference evidence="2" key="1">
    <citation type="submission" date="2020-02" db="EMBL/GenBank/DDBJ databases">
        <authorList>
            <person name="Meier V. D."/>
        </authorList>
    </citation>
    <scope>NUCLEOTIDE SEQUENCE</scope>
    <source>
        <strain evidence="2">AVDCRST_MAG93</strain>
    </source>
</reference>
<accession>A0A6J4LEJ2</accession>
<dbReference type="AlphaFoldDB" id="A0A6J4LEJ2"/>
<feature type="compositionally biased region" description="Basic and acidic residues" evidence="1">
    <location>
        <begin position="9"/>
        <end position="25"/>
    </location>
</feature>
<dbReference type="EC" id="1.3.1.9" evidence="2"/>
<feature type="region of interest" description="Disordered" evidence="1">
    <location>
        <begin position="1"/>
        <end position="43"/>
    </location>
</feature>
<dbReference type="GO" id="GO:0004318">
    <property type="term" value="F:enoyl-[acyl-carrier-protein] reductase (NADH) activity"/>
    <property type="evidence" value="ECO:0007669"/>
    <property type="project" value="UniProtKB-EC"/>
</dbReference>
<evidence type="ECO:0000256" key="1">
    <source>
        <dbReference type="SAM" id="MobiDB-lite"/>
    </source>
</evidence>